<name>A0AAW2IVL6_SESRA</name>
<proteinExistence type="predicted"/>
<gene>
    <name evidence="2" type="ORF">Sradi_7155000</name>
</gene>
<reference evidence="2" key="2">
    <citation type="journal article" date="2024" name="Plant">
        <title>Genomic evolution and insights into agronomic trait innovations of Sesamum species.</title>
        <authorList>
            <person name="Miao H."/>
            <person name="Wang L."/>
            <person name="Qu L."/>
            <person name="Liu H."/>
            <person name="Sun Y."/>
            <person name="Le M."/>
            <person name="Wang Q."/>
            <person name="Wei S."/>
            <person name="Zheng Y."/>
            <person name="Lin W."/>
            <person name="Duan Y."/>
            <person name="Cao H."/>
            <person name="Xiong S."/>
            <person name="Wang X."/>
            <person name="Wei L."/>
            <person name="Li C."/>
            <person name="Ma Q."/>
            <person name="Ju M."/>
            <person name="Zhao R."/>
            <person name="Li G."/>
            <person name="Mu C."/>
            <person name="Tian Q."/>
            <person name="Mei H."/>
            <person name="Zhang T."/>
            <person name="Gao T."/>
            <person name="Zhang H."/>
        </authorList>
    </citation>
    <scope>NUCLEOTIDE SEQUENCE</scope>
    <source>
        <strain evidence="2">G02</strain>
    </source>
</reference>
<evidence type="ECO:0000256" key="1">
    <source>
        <dbReference type="SAM" id="MobiDB-lite"/>
    </source>
</evidence>
<dbReference type="AlphaFoldDB" id="A0AAW2IVL6"/>
<feature type="region of interest" description="Disordered" evidence="1">
    <location>
        <begin position="1"/>
        <end position="29"/>
    </location>
</feature>
<evidence type="ECO:0000313" key="2">
    <source>
        <dbReference type="EMBL" id="KAL0286176.1"/>
    </source>
</evidence>
<sequence length="78" mass="8820">MNEVSISNERKGPKGRQTYLSPEEDLPRGRRIGEGIWNIIISNLHVQEGKLLTSRRRSMGQELLLARIEPVPKKGIAT</sequence>
<dbReference type="EMBL" id="JACGWJ010000977">
    <property type="protein sequence ID" value="KAL0286176.1"/>
    <property type="molecule type" value="Genomic_DNA"/>
</dbReference>
<reference evidence="2" key="1">
    <citation type="submission" date="2020-06" db="EMBL/GenBank/DDBJ databases">
        <authorList>
            <person name="Li T."/>
            <person name="Hu X."/>
            <person name="Zhang T."/>
            <person name="Song X."/>
            <person name="Zhang H."/>
            <person name="Dai N."/>
            <person name="Sheng W."/>
            <person name="Hou X."/>
            <person name="Wei L."/>
        </authorList>
    </citation>
    <scope>NUCLEOTIDE SEQUENCE</scope>
    <source>
        <strain evidence="2">G02</strain>
        <tissue evidence="2">Leaf</tissue>
    </source>
</reference>
<organism evidence="2">
    <name type="scientific">Sesamum radiatum</name>
    <name type="common">Black benniseed</name>
    <dbReference type="NCBI Taxonomy" id="300843"/>
    <lineage>
        <taxon>Eukaryota</taxon>
        <taxon>Viridiplantae</taxon>
        <taxon>Streptophyta</taxon>
        <taxon>Embryophyta</taxon>
        <taxon>Tracheophyta</taxon>
        <taxon>Spermatophyta</taxon>
        <taxon>Magnoliopsida</taxon>
        <taxon>eudicotyledons</taxon>
        <taxon>Gunneridae</taxon>
        <taxon>Pentapetalae</taxon>
        <taxon>asterids</taxon>
        <taxon>lamiids</taxon>
        <taxon>Lamiales</taxon>
        <taxon>Pedaliaceae</taxon>
        <taxon>Sesamum</taxon>
    </lineage>
</organism>
<comment type="caution">
    <text evidence="2">The sequence shown here is derived from an EMBL/GenBank/DDBJ whole genome shotgun (WGS) entry which is preliminary data.</text>
</comment>
<accession>A0AAW2IVL6</accession>
<protein>
    <submittedName>
        <fullName evidence="2">Uncharacterized protein</fullName>
    </submittedName>
</protein>